<dbReference type="InterPro" id="IPR009076">
    <property type="entry name" value="FRB_dom"/>
</dbReference>
<dbReference type="SUPFAM" id="SSF48452">
    <property type="entry name" value="TPR-like"/>
    <property type="match status" value="1"/>
</dbReference>
<keyword evidence="2" id="KW-0418">Kinase</keyword>
<organism evidence="2 3">
    <name type="scientific">Bonamia ostreae</name>
    <dbReference type="NCBI Taxonomy" id="126728"/>
    <lineage>
        <taxon>Eukaryota</taxon>
        <taxon>Sar</taxon>
        <taxon>Rhizaria</taxon>
        <taxon>Endomyxa</taxon>
        <taxon>Ascetosporea</taxon>
        <taxon>Haplosporida</taxon>
        <taxon>Bonamia</taxon>
    </lineage>
</organism>
<keyword evidence="3" id="KW-1185">Reference proteome</keyword>
<gene>
    <name evidence="2" type="primary">TOR1</name>
    <name evidence="2" type="ORF">MHBO_002576</name>
</gene>
<evidence type="ECO:0000259" key="1">
    <source>
        <dbReference type="PROSITE" id="PS51189"/>
    </source>
</evidence>
<dbReference type="Gene3D" id="1.25.40.10">
    <property type="entry name" value="Tetratricopeptide repeat domain"/>
    <property type="match status" value="1"/>
</dbReference>
<accession>A0ABV2AMW1</accession>
<dbReference type="Proteomes" id="UP001439008">
    <property type="component" value="Unassembled WGS sequence"/>
</dbReference>
<evidence type="ECO:0000313" key="2">
    <source>
        <dbReference type="EMBL" id="MES1920973.1"/>
    </source>
</evidence>
<dbReference type="Pfam" id="PF23593">
    <property type="entry name" value="HEAT_ATR"/>
    <property type="match status" value="1"/>
</dbReference>
<feature type="non-terminal residue" evidence="2">
    <location>
        <position position="507"/>
    </location>
</feature>
<dbReference type="Pfam" id="PF08771">
    <property type="entry name" value="FRB_dom"/>
    <property type="match status" value="1"/>
</dbReference>
<feature type="domain" description="FAT" evidence="1">
    <location>
        <begin position="1"/>
        <end position="350"/>
    </location>
</feature>
<dbReference type="Pfam" id="PF02259">
    <property type="entry name" value="FAT"/>
    <property type="match status" value="1"/>
</dbReference>
<proteinExistence type="predicted"/>
<dbReference type="InterPro" id="IPR003151">
    <property type="entry name" value="PIK-rel_kinase_FAT"/>
</dbReference>
<dbReference type="SUPFAM" id="SSF47212">
    <property type="entry name" value="FKBP12-rapamycin-binding domain of FKBP-rapamycin-associated protein (FRAP)"/>
    <property type="match status" value="1"/>
</dbReference>
<dbReference type="PROSITE" id="PS51189">
    <property type="entry name" value="FAT"/>
    <property type="match status" value="1"/>
</dbReference>
<dbReference type="InterPro" id="IPR036738">
    <property type="entry name" value="FRB_sf"/>
</dbReference>
<dbReference type="PANTHER" id="PTHR11139:SF9">
    <property type="entry name" value="SERINE_THREONINE-PROTEIN KINASE MTOR"/>
    <property type="match status" value="1"/>
</dbReference>
<dbReference type="InterPro" id="IPR050517">
    <property type="entry name" value="DDR_Repair_Kinase"/>
</dbReference>
<protein>
    <submittedName>
        <fullName evidence="2">Phosphatidylinositol kinase-related protein kinase tor1</fullName>
        <ecNumber evidence="2">2.7.11.1</ecNumber>
    </submittedName>
</protein>
<reference evidence="2 3" key="1">
    <citation type="journal article" date="2024" name="BMC Biol.">
        <title>Comparative genomics of Ascetosporea gives new insight into the evolutionary basis for animal parasitism in Rhizaria.</title>
        <authorList>
            <person name="Hiltunen Thoren M."/>
            <person name="Onut-Brannstrom I."/>
            <person name="Alfjorden A."/>
            <person name="Peckova H."/>
            <person name="Swords F."/>
            <person name="Hooper C."/>
            <person name="Holzer A.S."/>
            <person name="Bass D."/>
            <person name="Burki F."/>
        </authorList>
    </citation>
    <scope>NUCLEOTIDE SEQUENCE [LARGE SCALE GENOMIC DNA]</scope>
    <source>
        <strain evidence="2">20-A016</strain>
    </source>
</reference>
<dbReference type="InterPro" id="IPR057564">
    <property type="entry name" value="HEAT_ATR"/>
</dbReference>
<dbReference type="GO" id="GO:0004674">
    <property type="term" value="F:protein serine/threonine kinase activity"/>
    <property type="evidence" value="ECO:0007669"/>
    <property type="project" value="UniProtKB-EC"/>
</dbReference>
<sequence>ELEETINFKKLVQLNLSAKQLNKEKDKLKSVWKKRILGCQRDVDTWQQLLDIHSLTTLPTEETKMYLEFASICRTKGQNSKSFNIINKLLRKNSFDDNDIEAIFSTKGNSSIKYAFIKHLRVNGYPHYSRLYAELASILSSGEKVLKSKCLFHRATENGKSVLEKMESVVREKKSNFRETEFEGNGELTEKESQKLEEILVLFEQATQLNPENQKAFHSLALMHYKTASFFDALKQSKKAEKHCVLAARNFFKSFSLGEKGGRNFGTFQDALRVINLLFGSSQQKEVQEELEKGFKEVSVDIWLNVIPQIIARIMDGNCGEQKLVRDLLIHISETHPQSLMYPVTVATKSEKMSRKSSALFVFSRMKARDPELAEQAMLVSDELIRVAIPWPEICAEKLLEASHDLSEKKFDLFDKKVAKFYKLVIEASPKTSYELKFKQAFAADFEMAFDFIKKAQLGRRADAVERSLAINLKLVQRIQKKLSSTEFQDLADVSPALMKCKNLKLI</sequence>
<comment type="caution">
    <text evidence="2">The sequence shown here is derived from an EMBL/GenBank/DDBJ whole genome shotgun (WGS) entry which is preliminary data.</text>
</comment>
<dbReference type="SMART" id="SM01345">
    <property type="entry name" value="Rapamycin_bind"/>
    <property type="match status" value="1"/>
</dbReference>
<feature type="non-terminal residue" evidence="2">
    <location>
        <position position="1"/>
    </location>
</feature>
<keyword evidence="2" id="KW-0808">Transferase</keyword>
<dbReference type="EMBL" id="JBDODL010000989">
    <property type="protein sequence ID" value="MES1920973.1"/>
    <property type="molecule type" value="Genomic_DNA"/>
</dbReference>
<evidence type="ECO:0000313" key="3">
    <source>
        <dbReference type="Proteomes" id="UP001439008"/>
    </source>
</evidence>
<dbReference type="EC" id="2.7.11.1" evidence="2"/>
<dbReference type="InterPro" id="IPR014009">
    <property type="entry name" value="PIK_FAT"/>
</dbReference>
<dbReference type="PANTHER" id="PTHR11139">
    <property type="entry name" value="ATAXIA TELANGIECTASIA MUTATED ATM -RELATED"/>
    <property type="match status" value="1"/>
</dbReference>
<dbReference type="InterPro" id="IPR011990">
    <property type="entry name" value="TPR-like_helical_dom_sf"/>
</dbReference>
<name>A0ABV2AMW1_9EUKA</name>